<dbReference type="KEGG" id="ppsr:I6J18_06470"/>
<keyword evidence="4" id="KW-1185">Reference proteome</keyword>
<evidence type="ECO:0000256" key="2">
    <source>
        <dbReference type="SAM" id="Phobius"/>
    </source>
</evidence>
<keyword evidence="2" id="KW-0472">Membrane</keyword>
<reference evidence="3 4" key="1">
    <citation type="submission" date="2021-01" db="EMBL/GenBank/DDBJ databases">
        <title>FDA dAtabase for Regulatory Grade micrObial Sequences (FDA-ARGOS): Supporting development and validation of Infectious Disease Dx tests.</title>
        <authorList>
            <person name="Nelson B."/>
            <person name="Plummer A."/>
            <person name="Tallon L."/>
            <person name="Sadzewicz L."/>
            <person name="Zhao X."/>
            <person name="Boylan J."/>
            <person name="Ott S."/>
            <person name="Bowen H."/>
            <person name="Vavikolanu K."/>
            <person name="Mehta A."/>
            <person name="Aluvathingal J."/>
            <person name="Nadendla S."/>
            <person name="Myers T."/>
            <person name="Yan Y."/>
            <person name="Sichtig H."/>
        </authorList>
    </citation>
    <scope>NUCLEOTIDE SEQUENCE [LARGE SCALE GENOMIC DNA]</scope>
    <source>
        <strain evidence="3 4">FDAARGOS_1161</strain>
    </source>
</reference>
<protein>
    <recommendedName>
        <fullName evidence="5">Coupling factor for flagellin transcription and translation</fullName>
    </recommendedName>
</protein>
<evidence type="ECO:0000256" key="1">
    <source>
        <dbReference type="SAM" id="Coils"/>
    </source>
</evidence>
<evidence type="ECO:0008006" key="5">
    <source>
        <dbReference type="Google" id="ProtNLM"/>
    </source>
</evidence>
<dbReference type="EMBL" id="CP068053">
    <property type="protein sequence ID" value="QQT01505.1"/>
    <property type="molecule type" value="Genomic_DNA"/>
</dbReference>
<dbReference type="Proteomes" id="UP000595254">
    <property type="component" value="Chromosome"/>
</dbReference>
<proteinExistence type="predicted"/>
<keyword evidence="1" id="KW-0175">Coiled coil</keyword>
<feature type="coiled-coil region" evidence="1">
    <location>
        <begin position="41"/>
        <end position="72"/>
    </location>
</feature>
<sequence>MSALIIFVLFLINILTIFAVIVLYVRQGNFAKLEKQQQSIISEMEDVLAAHLIEMQAENNELIQHVQRISKQASKEQGERAVNLAKSESKAAASPLQESVRTLSNTRNPYQTATPLDSLELPVTIQDKLELSQYSGKGTENDSTLPEKEESFRETLDKEIKNNNQAPLSLVEEVVQLSNTGHSIEEIARTLRKGKTEIELLLRFNEKVNK</sequence>
<evidence type="ECO:0000313" key="3">
    <source>
        <dbReference type="EMBL" id="QQT01505.1"/>
    </source>
</evidence>
<keyword evidence="2" id="KW-0812">Transmembrane</keyword>
<feature type="transmembrane region" description="Helical" evidence="2">
    <location>
        <begin position="6"/>
        <end position="25"/>
    </location>
</feature>
<gene>
    <name evidence="3" type="ORF">I6J18_06470</name>
</gene>
<dbReference type="RefSeq" id="WP_040373283.1">
    <property type="nucleotide sequence ID" value="NZ_CP068053.1"/>
</dbReference>
<dbReference type="AlphaFoldDB" id="A0A974NP85"/>
<keyword evidence="2" id="KW-1133">Transmembrane helix</keyword>
<name>A0A974NP85_PERPY</name>
<evidence type="ECO:0000313" key="4">
    <source>
        <dbReference type="Proteomes" id="UP000595254"/>
    </source>
</evidence>
<organism evidence="3 4">
    <name type="scientific">Peribacillus psychrosaccharolyticus</name>
    <name type="common">Bacillus psychrosaccharolyticus</name>
    <dbReference type="NCBI Taxonomy" id="1407"/>
    <lineage>
        <taxon>Bacteria</taxon>
        <taxon>Bacillati</taxon>
        <taxon>Bacillota</taxon>
        <taxon>Bacilli</taxon>
        <taxon>Bacillales</taxon>
        <taxon>Bacillaceae</taxon>
        <taxon>Peribacillus</taxon>
    </lineage>
</organism>
<accession>A0A974NP85</accession>